<feature type="active site" description="Proton acceptor" evidence="20">
    <location>
        <position position="363"/>
    </location>
</feature>
<comment type="similarity">
    <text evidence="4 20">In the C-terminal section; belongs to the transferase hexapeptide repeat family.</text>
</comment>
<evidence type="ECO:0000256" key="2">
    <source>
        <dbReference type="ARBA" id="ARBA00005166"/>
    </source>
</evidence>
<dbReference type="EMBL" id="FPAI01000015">
    <property type="protein sequence ID" value="SFS88751.1"/>
    <property type="molecule type" value="Genomic_DNA"/>
</dbReference>
<dbReference type="Proteomes" id="UP000199139">
    <property type="component" value="Unassembled WGS sequence"/>
</dbReference>
<evidence type="ECO:0000313" key="23">
    <source>
        <dbReference type="EMBL" id="SFS88751.1"/>
    </source>
</evidence>
<dbReference type="HAMAP" id="MF_01631">
    <property type="entry name" value="GlmU"/>
    <property type="match status" value="1"/>
</dbReference>
<dbReference type="Gene3D" id="2.160.10.10">
    <property type="entry name" value="Hexapeptide repeat proteins"/>
    <property type="match status" value="1"/>
</dbReference>
<dbReference type="PANTHER" id="PTHR43584:SF3">
    <property type="entry name" value="BIFUNCTIONAL PROTEIN GLMU"/>
    <property type="match status" value="1"/>
</dbReference>
<comment type="pathway">
    <text evidence="3 20">Nucleotide-sugar biosynthesis; UDP-N-acetyl-alpha-D-glucosamine biosynthesis; UDP-N-acetyl-alpha-D-glucosamine from N-acetyl-alpha-D-glucosamine 1-phosphate: step 1/1.</text>
</comment>
<dbReference type="CDD" id="cd03353">
    <property type="entry name" value="LbH_GlmU_C"/>
    <property type="match status" value="1"/>
</dbReference>
<feature type="binding site" evidence="20">
    <location>
        <position position="228"/>
    </location>
    <ligand>
        <name>Mg(2+)</name>
        <dbReference type="ChEBI" id="CHEBI:18420"/>
    </ligand>
</feature>
<dbReference type="InterPro" id="IPR029044">
    <property type="entry name" value="Nucleotide-diphossugar_trans"/>
</dbReference>
<dbReference type="GO" id="GO:0071555">
    <property type="term" value="P:cell wall organization"/>
    <property type="evidence" value="ECO:0007669"/>
    <property type="project" value="UniProtKB-KW"/>
</dbReference>
<dbReference type="GO" id="GO:0019134">
    <property type="term" value="F:glucosamine-1-phosphate N-acetyltransferase activity"/>
    <property type="evidence" value="ECO:0007669"/>
    <property type="project" value="UniProtKB-UniRule"/>
</dbReference>
<keyword evidence="25" id="KW-1185">Reference proteome</keyword>
<feature type="binding site" evidence="20">
    <location>
        <position position="423"/>
    </location>
    <ligand>
        <name>acetyl-CoA</name>
        <dbReference type="ChEBI" id="CHEBI:57288"/>
    </ligand>
</feature>
<dbReference type="GO" id="GO:0016020">
    <property type="term" value="C:membrane"/>
    <property type="evidence" value="ECO:0007669"/>
    <property type="project" value="GOC"/>
</dbReference>
<feature type="binding site" evidence="20">
    <location>
        <position position="351"/>
    </location>
    <ligand>
        <name>UDP-N-acetyl-alpha-D-glucosamine</name>
        <dbReference type="ChEBI" id="CHEBI:57705"/>
    </ligand>
</feature>
<proteinExistence type="inferred from homology"/>
<dbReference type="EMBL" id="BJWJ01000015">
    <property type="protein sequence ID" value="GEM04674.1"/>
    <property type="molecule type" value="Genomic_DNA"/>
</dbReference>
<evidence type="ECO:0000256" key="10">
    <source>
        <dbReference type="ARBA" id="ARBA00022737"/>
    </source>
</evidence>
<feature type="binding site" evidence="20">
    <location>
        <position position="440"/>
    </location>
    <ligand>
        <name>acetyl-CoA</name>
        <dbReference type="ChEBI" id="CHEBI:57288"/>
    </ligand>
</feature>
<evidence type="ECO:0000256" key="20">
    <source>
        <dbReference type="HAMAP-Rule" id="MF_01631"/>
    </source>
</evidence>
<reference evidence="23 24" key="1">
    <citation type="submission" date="2016-10" db="EMBL/GenBank/DDBJ databases">
        <authorList>
            <person name="de Groot N.N."/>
        </authorList>
    </citation>
    <scope>NUCLEOTIDE SEQUENCE [LARGE SCALE GENOMIC DNA]</scope>
    <source>
        <strain evidence="23 24">DSM 17074</strain>
    </source>
</reference>
<accession>A0A1I6THX7</accession>
<evidence type="ECO:0000256" key="13">
    <source>
        <dbReference type="ARBA" id="ARBA00022984"/>
    </source>
</evidence>
<dbReference type="EC" id="2.3.1.157" evidence="20"/>
<evidence type="ECO:0000256" key="4">
    <source>
        <dbReference type="ARBA" id="ARBA00007707"/>
    </source>
</evidence>
<dbReference type="InterPro" id="IPR001451">
    <property type="entry name" value="Hexapep"/>
</dbReference>
<protein>
    <recommendedName>
        <fullName evidence="20">Bifunctional protein GlmU</fullName>
    </recommendedName>
    <domain>
        <recommendedName>
            <fullName evidence="20">UDP-N-acetylglucosamine pyrophosphorylase</fullName>
            <ecNumber evidence="20">2.7.7.23</ecNumber>
        </recommendedName>
        <alternativeName>
            <fullName evidence="20">N-acetylglucosamine-1-phosphate uridyltransferase</fullName>
        </alternativeName>
    </domain>
    <domain>
        <recommendedName>
            <fullName evidence="20">Glucosamine-1-phosphate N-acetyltransferase</fullName>
            <ecNumber evidence="20">2.3.1.157</ecNumber>
        </recommendedName>
    </domain>
</protein>
<keyword evidence="8 20" id="KW-0548">Nucleotidyltransferase</keyword>
<dbReference type="InterPro" id="IPR018357">
    <property type="entry name" value="Hexapep_transf_CS"/>
</dbReference>
<feature type="binding site" evidence="20">
    <location>
        <position position="366"/>
    </location>
    <ligand>
        <name>UDP-N-acetyl-alpha-D-glucosamine</name>
        <dbReference type="ChEBI" id="CHEBI:57705"/>
    </ligand>
</feature>
<feature type="region of interest" description="Pyrophosphorylase" evidence="20">
    <location>
        <begin position="1"/>
        <end position="230"/>
    </location>
</feature>
<dbReference type="GO" id="GO:0009245">
    <property type="term" value="P:lipid A biosynthetic process"/>
    <property type="evidence" value="ECO:0007669"/>
    <property type="project" value="UniProtKB-UniRule"/>
</dbReference>
<feature type="binding site" evidence="20">
    <location>
        <position position="155"/>
    </location>
    <ligand>
        <name>UDP-N-acetyl-alpha-D-glucosamine</name>
        <dbReference type="ChEBI" id="CHEBI:57705"/>
    </ligand>
</feature>
<dbReference type="GO" id="GO:0000902">
    <property type="term" value="P:cell morphogenesis"/>
    <property type="evidence" value="ECO:0007669"/>
    <property type="project" value="UniProtKB-UniRule"/>
</dbReference>
<dbReference type="SUPFAM" id="SSF51161">
    <property type="entry name" value="Trimeric LpxA-like enzymes"/>
    <property type="match status" value="1"/>
</dbReference>
<keyword evidence="12 20" id="KW-0133">Cell shape</keyword>
<dbReference type="GO" id="GO:0003977">
    <property type="term" value="F:UDP-N-acetylglucosamine diphosphorylase activity"/>
    <property type="evidence" value="ECO:0007669"/>
    <property type="project" value="UniProtKB-UniRule"/>
</dbReference>
<dbReference type="UniPathway" id="UPA00973"/>
<dbReference type="GO" id="GO:0008360">
    <property type="term" value="P:regulation of cell shape"/>
    <property type="evidence" value="ECO:0007669"/>
    <property type="project" value="UniProtKB-KW"/>
</dbReference>
<dbReference type="RefSeq" id="WP_089854596.1">
    <property type="nucleotide sequence ID" value="NZ_BJWJ01000015.1"/>
</dbReference>
<dbReference type="OrthoDB" id="9775031at2"/>
<evidence type="ECO:0000256" key="8">
    <source>
        <dbReference type="ARBA" id="ARBA00022695"/>
    </source>
</evidence>
<evidence type="ECO:0000256" key="5">
    <source>
        <dbReference type="ARBA" id="ARBA00007947"/>
    </source>
</evidence>
<keyword evidence="9 20" id="KW-0479">Metal-binding</keyword>
<dbReference type="GO" id="GO:0006048">
    <property type="term" value="P:UDP-N-acetylglucosamine biosynthetic process"/>
    <property type="evidence" value="ECO:0007669"/>
    <property type="project" value="UniProtKB-UniPathway"/>
</dbReference>
<dbReference type="GO" id="GO:0000287">
    <property type="term" value="F:magnesium ion binding"/>
    <property type="evidence" value="ECO:0007669"/>
    <property type="project" value="UniProtKB-UniRule"/>
</dbReference>
<feature type="binding site" evidence="20">
    <location>
        <position position="140"/>
    </location>
    <ligand>
        <name>UDP-N-acetyl-alpha-D-glucosamine</name>
        <dbReference type="ChEBI" id="CHEBI:57705"/>
    </ligand>
</feature>
<feature type="binding site" evidence="20">
    <location>
        <begin position="9"/>
        <end position="12"/>
    </location>
    <ligand>
        <name>UDP-N-acetyl-alpha-D-glucosamine</name>
        <dbReference type="ChEBI" id="CHEBI:57705"/>
    </ligand>
</feature>
<dbReference type="GO" id="GO:0005737">
    <property type="term" value="C:cytoplasm"/>
    <property type="evidence" value="ECO:0007669"/>
    <property type="project" value="UniProtKB-SubCell"/>
</dbReference>
<evidence type="ECO:0000256" key="16">
    <source>
        <dbReference type="ARBA" id="ARBA00023316"/>
    </source>
</evidence>
<dbReference type="Pfam" id="PF00132">
    <property type="entry name" value="Hexapep"/>
    <property type="match status" value="2"/>
</dbReference>
<evidence type="ECO:0000256" key="9">
    <source>
        <dbReference type="ARBA" id="ARBA00022723"/>
    </source>
</evidence>
<comment type="subcellular location">
    <subcellularLocation>
        <location evidence="1 20">Cytoplasm</location>
    </subcellularLocation>
</comment>
<dbReference type="NCBIfam" id="TIGR01173">
    <property type="entry name" value="glmU"/>
    <property type="match status" value="1"/>
</dbReference>
<comment type="pathway">
    <text evidence="2 20">Nucleotide-sugar biosynthesis; UDP-N-acetyl-alpha-D-glucosamine biosynthesis; N-acetyl-alpha-D-glucosamine 1-phosphate from alpha-D-glucosamine 6-phosphate (route II): step 2/2.</text>
</comment>
<comment type="cofactor">
    <cofactor evidence="20">
        <name>Mg(2+)</name>
        <dbReference type="ChEBI" id="CHEBI:18420"/>
    </cofactor>
    <text evidence="20">Binds 1 Mg(2+) ion per subunit.</text>
</comment>
<comment type="subunit">
    <text evidence="20">Homotrimer.</text>
</comment>
<keyword evidence="7 20" id="KW-0808">Transferase</keyword>
<dbReference type="PROSITE" id="PS00101">
    <property type="entry name" value="HEXAPEP_TRANSFERASES"/>
    <property type="match status" value="1"/>
</dbReference>
<evidence type="ECO:0000256" key="6">
    <source>
        <dbReference type="ARBA" id="ARBA00022490"/>
    </source>
</evidence>
<keyword evidence="14 20" id="KW-0511">Multifunctional enzyme</keyword>
<comment type="function">
    <text evidence="19 20">Catalyzes the last two sequential reactions in the de novo biosynthetic pathway for UDP-N-acetylglucosamine (UDP-GlcNAc). The C-terminal domain catalyzes the transfer of acetyl group from acetyl coenzyme A to glucosamine-1-phosphate (GlcN-1-P) to produce N-acetylglucosamine-1-phosphate (GlcNAc-1-P), which is converted into UDP-GlcNAc by the transfer of uridine 5-monophosphate (from uridine 5-triphosphate), a reaction catalyzed by the N-terminal domain.</text>
</comment>
<evidence type="ECO:0000259" key="21">
    <source>
        <dbReference type="Pfam" id="PF00483"/>
    </source>
</evidence>
<feature type="binding site" evidence="20">
    <location>
        <position position="377"/>
    </location>
    <ligand>
        <name>UDP-N-acetyl-alpha-D-glucosamine</name>
        <dbReference type="ChEBI" id="CHEBI:57705"/>
    </ligand>
</feature>
<feature type="binding site" evidence="20">
    <location>
        <position position="228"/>
    </location>
    <ligand>
        <name>UDP-N-acetyl-alpha-D-glucosamine</name>
        <dbReference type="ChEBI" id="CHEBI:57705"/>
    </ligand>
</feature>
<feature type="domain" description="Nucleotidyl transferase" evidence="21">
    <location>
        <begin position="6"/>
        <end position="220"/>
    </location>
</feature>
<dbReference type="InterPro" id="IPR038009">
    <property type="entry name" value="GlmU_C_LbH"/>
</dbReference>
<feature type="region of interest" description="Linker" evidence="20">
    <location>
        <begin position="231"/>
        <end position="251"/>
    </location>
</feature>
<dbReference type="NCBIfam" id="NF010934">
    <property type="entry name" value="PRK14354.1"/>
    <property type="match status" value="1"/>
</dbReference>
<organism evidence="23 24">
    <name type="scientific">Halolactibacillus miurensis</name>
    <dbReference type="NCBI Taxonomy" id="306541"/>
    <lineage>
        <taxon>Bacteria</taxon>
        <taxon>Bacillati</taxon>
        <taxon>Bacillota</taxon>
        <taxon>Bacilli</taxon>
        <taxon>Bacillales</taxon>
        <taxon>Bacillaceae</taxon>
        <taxon>Halolactibacillus</taxon>
    </lineage>
</organism>
<feature type="binding site" evidence="20">
    <location>
        <begin position="386"/>
        <end position="387"/>
    </location>
    <ligand>
        <name>acetyl-CoA</name>
        <dbReference type="ChEBI" id="CHEBI:57288"/>
    </ligand>
</feature>
<comment type="caution">
    <text evidence="20">Lacks conserved residue(s) required for the propagation of feature annotation.</text>
</comment>
<dbReference type="InterPro" id="IPR005835">
    <property type="entry name" value="NTP_transferase_dom"/>
</dbReference>
<dbReference type="CDD" id="cd02540">
    <property type="entry name" value="GT2_GlmU_N_bac"/>
    <property type="match status" value="1"/>
</dbReference>
<evidence type="ECO:0000256" key="3">
    <source>
        <dbReference type="ARBA" id="ARBA00005208"/>
    </source>
</evidence>
<dbReference type="SUPFAM" id="SSF53448">
    <property type="entry name" value="Nucleotide-diphospho-sugar transferases"/>
    <property type="match status" value="1"/>
</dbReference>
<dbReference type="STRING" id="306541.SAMN05421668_11544"/>
<dbReference type="PANTHER" id="PTHR43584">
    <property type="entry name" value="NUCLEOTIDYL TRANSFERASE"/>
    <property type="match status" value="1"/>
</dbReference>
<evidence type="ECO:0000256" key="7">
    <source>
        <dbReference type="ARBA" id="ARBA00022679"/>
    </source>
</evidence>
<feature type="binding site" evidence="20">
    <location>
        <position position="103"/>
    </location>
    <ligand>
        <name>Mg(2+)</name>
        <dbReference type="ChEBI" id="CHEBI:18420"/>
    </ligand>
</feature>
<dbReference type="InterPro" id="IPR011004">
    <property type="entry name" value="Trimer_LpxA-like_sf"/>
</dbReference>
<evidence type="ECO:0000256" key="18">
    <source>
        <dbReference type="ARBA" id="ARBA00048493"/>
    </source>
</evidence>
<feature type="binding site" evidence="20">
    <location>
        <begin position="78"/>
        <end position="79"/>
    </location>
    <ligand>
        <name>UDP-N-acetyl-alpha-D-glucosamine</name>
        <dbReference type="ChEBI" id="CHEBI:57705"/>
    </ligand>
</feature>
<sequence>MSKRFAVILAAGQGTRMKSKLYKVLHPVMGRPMVQHVLDQLQSLDLSEIITIVGHGAEKVKEELGEVSQFVLQREQLGTGHAVMQSEDLLRDKEGVTLVVCGDTPLLTKATLEQMFHYHQEKQAKVTVLTTTIPDPTGYGRIVRNSDGDVSKIVEQKDASKEELAIQEVNAGTYCFDNAFLFDALKNVSNDNAQGEYYLPDVIEIAKKQQETVAAYQTKDADETLGVNDRLALSEAERLMKQRINREHMKNGVTIMDPLTTYIAPTVQIASDVVIEPGTKILGHSMIGTDCVIGPNSEVIDSHIGEQSKVLHSVVHDSKVGNRVNIGPFAHVRPASDIRDDVKVGNFVEVKKSVIDDGSKVSHLSYIGDAEIGKNVNVGCGSITVNYDGLNKFKTIIEDDVFVGCNTNLIAPVTVGRGALVAAGSTITKDVPEVALSIARAKQVNKDGYAKKLNKLLK</sequence>
<evidence type="ECO:0000313" key="22">
    <source>
        <dbReference type="EMBL" id="GEM04674.1"/>
    </source>
</evidence>
<reference evidence="22 25" key="2">
    <citation type="submission" date="2019-07" db="EMBL/GenBank/DDBJ databases">
        <title>Whole genome shotgun sequence of Halolactibacillus miurensis NBRC 100873.</title>
        <authorList>
            <person name="Hosoyama A."/>
            <person name="Uohara A."/>
            <person name="Ohji S."/>
            <person name="Ichikawa N."/>
        </authorList>
    </citation>
    <scope>NUCLEOTIDE SEQUENCE [LARGE SCALE GENOMIC DNA]</scope>
    <source>
        <strain evidence="22 25">NBRC 100873</strain>
    </source>
</reference>
<keyword evidence="16 20" id="KW-0961">Cell wall biogenesis/degradation</keyword>
<comment type="pathway">
    <text evidence="20">Bacterial outer membrane biogenesis; LPS lipid A biosynthesis.</text>
</comment>
<feature type="binding site" evidence="20">
    <location>
        <position position="333"/>
    </location>
    <ligand>
        <name>UDP-N-acetyl-alpha-D-glucosamine</name>
        <dbReference type="ChEBI" id="CHEBI:57705"/>
    </ligand>
</feature>
<comment type="similarity">
    <text evidence="5 20">In the N-terminal section; belongs to the N-acetylglucosamine-1-phosphate uridyltransferase family.</text>
</comment>
<gene>
    <name evidence="20 22" type="primary">glmU</name>
    <name evidence="22" type="ORF">HMI01_16620</name>
    <name evidence="23" type="ORF">SAMN05421668_11544</name>
</gene>
<dbReference type="AlphaFoldDB" id="A0A1I6THX7"/>
<evidence type="ECO:0000256" key="19">
    <source>
        <dbReference type="ARBA" id="ARBA00049628"/>
    </source>
</evidence>
<dbReference type="Gene3D" id="3.90.550.10">
    <property type="entry name" value="Spore Coat Polysaccharide Biosynthesis Protein SpsA, Chain A"/>
    <property type="match status" value="1"/>
</dbReference>
<keyword evidence="15 20" id="KW-0012">Acyltransferase</keyword>
<keyword evidence="10 20" id="KW-0677">Repeat</keyword>
<feature type="binding site" evidence="20">
    <location>
        <position position="23"/>
    </location>
    <ligand>
        <name>UDP-N-acetyl-alpha-D-glucosamine</name>
        <dbReference type="ChEBI" id="CHEBI:57705"/>
    </ligand>
</feature>
<evidence type="ECO:0000256" key="12">
    <source>
        <dbReference type="ARBA" id="ARBA00022960"/>
    </source>
</evidence>
<evidence type="ECO:0000256" key="14">
    <source>
        <dbReference type="ARBA" id="ARBA00023268"/>
    </source>
</evidence>
<keyword evidence="6 20" id="KW-0963">Cytoplasm</keyword>
<feature type="binding site" evidence="20">
    <location>
        <position position="170"/>
    </location>
    <ligand>
        <name>UDP-N-acetyl-alpha-D-glucosamine</name>
        <dbReference type="ChEBI" id="CHEBI:57705"/>
    </ligand>
</feature>
<dbReference type="Pfam" id="PF00483">
    <property type="entry name" value="NTP_transferase"/>
    <property type="match status" value="1"/>
</dbReference>
<comment type="catalytic activity">
    <reaction evidence="17 20">
        <text>alpha-D-glucosamine 1-phosphate + acetyl-CoA = N-acetyl-alpha-D-glucosamine 1-phosphate + CoA + H(+)</text>
        <dbReference type="Rhea" id="RHEA:13725"/>
        <dbReference type="ChEBI" id="CHEBI:15378"/>
        <dbReference type="ChEBI" id="CHEBI:57287"/>
        <dbReference type="ChEBI" id="CHEBI:57288"/>
        <dbReference type="ChEBI" id="CHEBI:57776"/>
        <dbReference type="ChEBI" id="CHEBI:58516"/>
        <dbReference type="EC" id="2.3.1.157"/>
    </reaction>
</comment>
<keyword evidence="11 20" id="KW-0460">Magnesium</keyword>
<evidence type="ECO:0000313" key="24">
    <source>
        <dbReference type="Proteomes" id="UP000199139"/>
    </source>
</evidence>
<keyword evidence="13 20" id="KW-0573">Peptidoglycan synthesis</keyword>
<dbReference type="UniPathway" id="UPA00113">
    <property type="reaction ID" value="UER00532"/>
</dbReference>
<dbReference type="GO" id="GO:0009252">
    <property type="term" value="P:peptidoglycan biosynthetic process"/>
    <property type="evidence" value="ECO:0007669"/>
    <property type="project" value="UniProtKB-UniRule"/>
</dbReference>
<feature type="region of interest" description="N-acetyltransferase" evidence="20">
    <location>
        <begin position="252"/>
        <end position="458"/>
    </location>
</feature>
<evidence type="ECO:0000256" key="1">
    <source>
        <dbReference type="ARBA" id="ARBA00004496"/>
    </source>
</evidence>
<dbReference type="EC" id="2.7.7.23" evidence="20"/>
<evidence type="ECO:0000313" key="25">
    <source>
        <dbReference type="Proteomes" id="UP000321773"/>
    </source>
</evidence>
<dbReference type="InterPro" id="IPR005882">
    <property type="entry name" value="Bifunctional_GlmU"/>
</dbReference>
<name>A0A1I6THX7_9BACI</name>
<feature type="binding site" evidence="20">
    <location>
        <position position="73"/>
    </location>
    <ligand>
        <name>UDP-N-acetyl-alpha-D-glucosamine</name>
        <dbReference type="ChEBI" id="CHEBI:57705"/>
    </ligand>
</feature>
<dbReference type="InterPro" id="IPR050065">
    <property type="entry name" value="GlmU-like"/>
</dbReference>
<dbReference type="Proteomes" id="UP000321773">
    <property type="component" value="Unassembled WGS sequence"/>
</dbReference>
<evidence type="ECO:0000256" key="15">
    <source>
        <dbReference type="ARBA" id="ARBA00023315"/>
    </source>
</evidence>
<evidence type="ECO:0000256" key="11">
    <source>
        <dbReference type="ARBA" id="ARBA00022842"/>
    </source>
</evidence>
<evidence type="ECO:0000256" key="17">
    <source>
        <dbReference type="ARBA" id="ARBA00048247"/>
    </source>
</evidence>
<comment type="catalytic activity">
    <reaction evidence="18 20">
        <text>N-acetyl-alpha-D-glucosamine 1-phosphate + UTP + H(+) = UDP-N-acetyl-alpha-D-glucosamine + diphosphate</text>
        <dbReference type="Rhea" id="RHEA:13509"/>
        <dbReference type="ChEBI" id="CHEBI:15378"/>
        <dbReference type="ChEBI" id="CHEBI:33019"/>
        <dbReference type="ChEBI" id="CHEBI:46398"/>
        <dbReference type="ChEBI" id="CHEBI:57705"/>
        <dbReference type="ChEBI" id="CHEBI:57776"/>
        <dbReference type="EC" id="2.7.7.23"/>
    </reaction>
</comment>